<dbReference type="SUPFAM" id="SSF52540">
    <property type="entry name" value="P-loop containing nucleoside triphosphate hydrolases"/>
    <property type="match status" value="1"/>
</dbReference>
<evidence type="ECO:0000256" key="8">
    <source>
        <dbReference type="ARBA" id="ARBA00023125"/>
    </source>
</evidence>
<keyword evidence="13" id="KW-1185">Reference proteome</keyword>
<dbReference type="Pfam" id="PF02463">
    <property type="entry name" value="SMC_N"/>
    <property type="match status" value="1"/>
</dbReference>
<dbReference type="PANTHER" id="PTHR32182">
    <property type="entry name" value="DNA REPLICATION AND REPAIR PROTEIN RECF"/>
    <property type="match status" value="1"/>
</dbReference>
<dbReference type="PANTHER" id="PTHR32182:SF0">
    <property type="entry name" value="DNA REPLICATION AND REPAIR PROTEIN RECF"/>
    <property type="match status" value="1"/>
</dbReference>
<evidence type="ECO:0000259" key="11">
    <source>
        <dbReference type="SMART" id="SM00382"/>
    </source>
</evidence>
<dbReference type="EMBL" id="JBFBVU010000003">
    <property type="protein sequence ID" value="MEV8465983.1"/>
    <property type="molecule type" value="Genomic_DNA"/>
</dbReference>
<evidence type="ECO:0000256" key="10">
    <source>
        <dbReference type="RuleBase" id="RU000578"/>
    </source>
</evidence>
<gene>
    <name evidence="9 12" type="primary">recF</name>
    <name evidence="12" type="ORF">AB0T83_04195</name>
</gene>
<evidence type="ECO:0000256" key="3">
    <source>
        <dbReference type="ARBA" id="ARBA00020170"/>
    </source>
</evidence>
<dbReference type="Gene3D" id="1.20.1050.90">
    <property type="entry name" value="RecF/RecN/SMC, N-terminal domain"/>
    <property type="match status" value="1"/>
</dbReference>
<comment type="similarity">
    <text evidence="2 9 10">Belongs to the RecF family.</text>
</comment>
<dbReference type="InterPro" id="IPR003593">
    <property type="entry name" value="AAA+_ATPase"/>
</dbReference>
<evidence type="ECO:0000256" key="1">
    <source>
        <dbReference type="ARBA" id="ARBA00004496"/>
    </source>
</evidence>
<proteinExistence type="inferred from homology"/>
<keyword evidence="4 9" id="KW-0963">Cytoplasm</keyword>
<evidence type="ECO:0000256" key="7">
    <source>
        <dbReference type="ARBA" id="ARBA00022840"/>
    </source>
</evidence>
<evidence type="ECO:0000256" key="5">
    <source>
        <dbReference type="ARBA" id="ARBA00022705"/>
    </source>
</evidence>
<dbReference type="InterPro" id="IPR042174">
    <property type="entry name" value="RecF_2"/>
</dbReference>
<comment type="function">
    <text evidence="9 10">The RecF protein is involved in DNA metabolism; it is required for DNA replication and normal SOS inducibility. RecF binds preferentially to single-stranded, linear DNA. It also seems to bind ATP.</text>
</comment>
<dbReference type="RefSeq" id="WP_366191792.1">
    <property type="nucleotide sequence ID" value="NZ_JBFBVU010000003.1"/>
</dbReference>
<reference evidence="12 13" key="1">
    <citation type="submission" date="2024-07" db="EMBL/GenBank/DDBJ databases">
        <authorList>
            <person name="Kang M."/>
        </authorList>
    </citation>
    <scope>NUCLEOTIDE SEQUENCE [LARGE SCALE GENOMIC DNA]</scope>
    <source>
        <strain evidence="12 13">DFM31</strain>
    </source>
</reference>
<feature type="binding site" evidence="9">
    <location>
        <begin position="32"/>
        <end position="39"/>
    </location>
    <ligand>
        <name>ATP</name>
        <dbReference type="ChEBI" id="CHEBI:30616"/>
    </ligand>
</feature>
<evidence type="ECO:0000256" key="9">
    <source>
        <dbReference type="HAMAP-Rule" id="MF_00365"/>
    </source>
</evidence>
<evidence type="ECO:0000256" key="4">
    <source>
        <dbReference type="ARBA" id="ARBA00022490"/>
    </source>
</evidence>
<accession>A0ABV3L3C1</accession>
<evidence type="ECO:0000256" key="6">
    <source>
        <dbReference type="ARBA" id="ARBA00022741"/>
    </source>
</evidence>
<dbReference type="Gene3D" id="3.40.50.300">
    <property type="entry name" value="P-loop containing nucleotide triphosphate hydrolases"/>
    <property type="match status" value="1"/>
</dbReference>
<evidence type="ECO:0000313" key="12">
    <source>
        <dbReference type="EMBL" id="MEV8465983.1"/>
    </source>
</evidence>
<sequence length="370" mass="40240">MTRAVTHLTLSHFRSHLRASVHVDARPVALFGPNGAGKTNLLEAISLLSPGRGLRRATAAELVRRPEQLGWRVGALIDLGAQKHEIDIRAEAGQPRSTRTDGKPAAQTELGRLVPMLWLVPSMDRLWLDGAEGRRRFLDRMTLSFFPDHARAALAYDKAMRDRNRLLKDQARDARWYDALEAQMAEAGARMIQNRQAALGRIAAAQEGAETAFPTSDLALHWPEEADPGDTEDALAAAMARSRAADLRAGRSLTGPHRADLHATFRAKGVEAAQCSTGEQKALLISLVLANARALRDRDGAAPVLLLDEIAAHLDETRRAALYDEICALGAQAWMTATDAHLFDALGPRGQHLAVSEDAGTSRVDPVQPQ</sequence>
<dbReference type="HAMAP" id="MF_00365">
    <property type="entry name" value="RecF"/>
    <property type="match status" value="1"/>
</dbReference>
<dbReference type="NCBIfam" id="TIGR00611">
    <property type="entry name" value="recf"/>
    <property type="match status" value="1"/>
</dbReference>
<evidence type="ECO:0000256" key="2">
    <source>
        <dbReference type="ARBA" id="ARBA00008016"/>
    </source>
</evidence>
<keyword evidence="9 10" id="KW-0742">SOS response</keyword>
<dbReference type="InterPro" id="IPR027417">
    <property type="entry name" value="P-loop_NTPase"/>
</dbReference>
<comment type="subcellular location">
    <subcellularLocation>
        <location evidence="1 9 10">Cytoplasm</location>
    </subcellularLocation>
</comment>
<protein>
    <recommendedName>
        <fullName evidence="3 9">DNA replication and repair protein RecF</fullName>
    </recommendedName>
</protein>
<keyword evidence="8 9" id="KW-0238">DNA-binding</keyword>
<dbReference type="InterPro" id="IPR003395">
    <property type="entry name" value="RecF/RecN/SMC_N"/>
</dbReference>
<keyword evidence="5 9" id="KW-0235">DNA replication</keyword>
<dbReference type="PROSITE" id="PS00618">
    <property type="entry name" value="RECF_2"/>
    <property type="match status" value="1"/>
</dbReference>
<dbReference type="Proteomes" id="UP001553161">
    <property type="component" value="Unassembled WGS sequence"/>
</dbReference>
<dbReference type="InterPro" id="IPR018078">
    <property type="entry name" value="DNA-binding_RecF_CS"/>
</dbReference>
<evidence type="ECO:0000313" key="13">
    <source>
        <dbReference type="Proteomes" id="UP001553161"/>
    </source>
</evidence>
<keyword evidence="7 9" id="KW-0067">ATP-binding</keyword>
<keyword evidence="9 10" id="KW-0234">DNA repair</keyword>
<comment type="caution">
    <text evidence="12">The sequence shown here is derived from an EMBL/GenBank/DDBJ whole genome shotgun (WGS) entry which is preliminary data.</text>
</comment>
<name>A0ABV3L3C1_9RHOB</name>
<keyword evidence="9 10" id="KW-0227">DNA damage</keyword>
<feature type="domain" description="AAA+ ATPase" evidence="11">
    <location>
        <begin position="24"/>
        <end position="360"/>
    </location>
</feature>
<organism evidence="12 13">
    <name type="scientific">Meridianimarinicoccus marinus</name>
    <dbReference type="NCBI Taxonomy" id="3231483"/>
    <lineage>
        <taxon>Bacteria</taxon>
        <taxon>Pseudomonadati</taxon>
        <taxon>Pseudomonadota</taxon>
        <taxon>Alphaproteobacteria</taxon>
        <taxon>Rhodobacterales</taxon>
        <taxon>Paracoccaceae</taxon>
        <taxon>Meridianimarinicoccus</taxon>
    </lineage>
</organism>
<keyword evidence="6 9" id="KW-0547">Nucleotide-binding</keyword>
<dbReference type="InterPro" id="IPR001238">
    <property type="entry name" value="DNA-binding_RecF"/>
</dbReference>
<dbReference type="SMART" id="SM00382">
    <property type="entry name" value="AAA"/>
    <property type="match status" value="1"/>
</dbReference>